<reference evidence="1 2" key="1">
    <citation type="submission" date="2014-07" db="EMBL/GenBank/DDBJ databases">
        <title>Comparative genomic insights into amoeba endosymbionts belonging to the families of Holosporaceae and Candidatus Midichloriaceae within Rickettsiales.</title>
        <authorList>
            <person name="Wang Z."/>
            <person name="Wu M."/>
        </authorList>
    </citation>
    <scope>NUCLEOTIDE SEQUENCE [LARGE SCALE GENOMIC DNA]</scope>
    <source>
        <strain evidence="1">PRA3</strain>
    </source>
</reference>
<accession>A0A077ASX2</accession>
<evidence type="ECO:0000313" key="1">
    <source>
        <dbReference type="EMBL" id="AIK96307.1"/>
    </source>
</evidence>
<dbReference type="KEGG" id="paca:ID47_05505"/>
<evidence type="ECO:0000313" key="2">
    <source>
        <dbReference type="Proteomes" id="UP000028926"/>
    </source>
</evidence>
<dbReference type="AlphaFoldDB" id="A0A077ASX2"/>
<sequence>MKKFLPITLFLLNIKIALSGDVSYSVDYFEINSKRDSIIGNLWHGHEIPQEDLKDFFKLIEKNFNHKIEKDNHKKDEIFNNAVFIDKWKRSMIEFLNFTYATDKEISDIEKFAAQVDFLKNNFSVTTIGNGLKIIAEKY</sequence>
<dbReference type="RefSeq" id="WP_038464608.1">
    <property type="nucleotide sequence ID" value="NZ_CP008941.1"/>
</dbReference>
<proteinExistence type="predicted"/>
<name>A0A077ASX2_9PROT</name>
<gene>
    <name evidence="1" type="ORF">ID47_05505</name>
</gene>
<dbReference type="EMBL" id="CP008941">
    <property type="protein sequence ID" value="AIK96307.1"/>
    <property type="molecule type" value="Genomic_DNA"/>
</dbReference>
<organism evidence="1 2">
    <name type="scientific">Candidatus Odyssella acanthamoebae</name>
    <dbReference type="NCBI Taxonomy" id="91604"/>
    <lineage>
        <taxon>Bacteria</taxon>
        <taxon>Pseudomonadati</taxon>
        <taxon>Pseudomonadota</taxon>
        <taxon>Alphaproteobacteria</taxon>
        <taxon>Holosporales</taxon>
        <taxon>Candidatus Paracaedibacteraceae</taxon>
        <taxon>Candidatus Odyssella</taxon>
    </lineage>
</organism>
<protein>
    <submittedName>
        <fullName evidence="1">Uncharacterized protein</fullName>
    </submittedName>
</protein>
<dbReference type="Proteomes" id="UP000028926">
    <property type="component" value="Chromosome"/>
</dbReference>
<dbReference type="HOGENOM" id="CLU_1841481_0_0_5"/>
<keyword evidence="2" id="KW-1185">Reference proteome</keyword>